<keyword evidence="3" id="KW-1185">Reference proteome</keyword>
<reference evidence="2" key="1">
    <citation type="journal article" date="2023" name="Nat. Microbiol.">
        <title>Babesia duncani multi-omics identifies virulence factors and drug targets.</title>
        <authorList>
            <person name="Singh P."/>
            <person name="Lonardi S."/>
            <person name="Liang Q."/>
            <person name="Vydyam P."/>
            <person name="Khabirova E."/>
            <person name="Fang T."/>
            <person name="Gihaz S."/>
            <person name="Thekkiniath J."/>
            <person name="Munshi M."/>
            <person name="Abel S."/>
            <person name="Ciampossin L."/>
            <person name="Batugedara G."/>
            <person name="Gupta M."/>
            <person name="Lu X.M."/>
            <person name="Lenz T."/>
            <person name="Chakravarty S."/>
            <person name="Cornillot E."/>
            <person name="Hu Y."/>
            <person name="Ma W."/>
            <person name="Gonzalez L.M."/>
            <person name="Sanchez S."/>
            <person name="Estrada K."/>
            <person name="Sanchez-Flores A."/>
            <person name="Montero E."/>
            <person name="Harb O.S."/>
            <person name="Le Roch K.G."/>
            <person name="Mamoun C.B."/>
        </authorList>
    </citation>
    <scope>NUCLEOTIDE SEQUENCE</scope>
    <source>
        <strain evidence="2">WA1</strain>
    </source>
</reference>
<comment type="caution">
    <text evidence="2">The sequence shown here is derived from an EMBL/GenBank/DDBJ whole genome shotgun (WGS) entry which is preliminary data.</text>
</comment>
<gene>
    <name evidence="2" type="ORF">BdWA1_000805</name>
</gene>
<dbReference type="InterPro" id="IPR036496">
    <property type="entry name" value="CathepsinC_exc_dom_sf"/>
</dbReference>
<organism evidence="2 3">
    <name type="scientific">Babesia duncani</name>
    <dbReference type="NCBI Taxonomy" id="323732"/>
    <lineage>
        <taxon>Eukaryota</taxon>
        <taxon>Sar</taxon>
        <taxon>Alveolata</taxon>
        <taxon>Apicomplexa</taxon>
        <taxon>Aconoidasida</taxon>
        <taxon>Piroplasmida</taxon>
        <taxon>Babesiidae</taxon>
        <taxon>Babesia</taxon>
    </lineage>
</organism>
<proteinExistence type="predicted"/>
<dbReference type="KEGG" id="bdw:94335103"/>
<dbReference type="AlphaFoldDB" id="A0AAD9UQF4"/>
<feature type="chain" id="PRO_5042123693" evidence="1">
    <location>
        <begin position="28"/>
        <end position="130"/>
    </location>
</feature>
<dbReference type="GeneID" id="94335103"/>
<feature type="signal peptide" evidence="1">
    <location>
        <begin position="1"/>
        <end position="27"/>
    </location>
</feature>
<dbReference type="RefSeq" id="XP_067804644.1">
    <property type="nucleotide sequence ID" value="XM_067945853.1"/>
</dbReference>
<protein>
    <submittedName>
        <fullName evidence="2">Cathepsin C</fullName>
    </submittedName>
</protein>
<name>A0AAD9UQF4_9APIC</name>
<sequence>MHLVPGLVNIIACHFLCLHVWVSFVFGDLPIHALTSDVIGHWRIWETLQLFEAPQACGGTIPNSNWDNLKLSDYKSYLNDTYGNLVETLVILSNERLHKREEIPPRNQWKFLRVKNGKDGSVIGNWYCFN</sequence>
<evidence type="ECO:0000256" key="1">
    <source>
        <dbReference type="SAM" id="SignalP"/>
    </source>
</evidence>
<dbReference type="SUPFAM" id="SSF75001">
    <property type="entry name" value="Dipeptidyl peptidase I (cathepsin C), exclusion domain"/>
    <property type="match status" value="1"/>
</dbReference>
<keyword evidence="1" id="KW-0732">Signal</keyword>
<evidence type="ECO:0000313" key="2">
    <source>
        <dbReference type="EMBL" id="KAK2197802.1"/>
    </source>
</evidence>
<evidence type="ECO:0000313" key="3">
    <source>
        <dbReference type="Proteomes" id="UP001214638"/>
    </source>
</evidence>
<dbReference type="EMBL" id="JALLKP010000001">
    <property type="protein sequence ID" value="KAK2197802.1"/>
    <property type="molecule type" value="Genomic_DNA"/>
</dbReference>
<accession>A0AAD9UQF4</accession>
<dbReference type="Proteomes" id="UP001214638">
    <property type="component" value="Unassembled WGS sequence"/>
</dbReference>